<evidence type="ECO:0000313" key="4">
    <source>
        <dbReference type="Proteomes" id="UP000240653"/>
    </source>
</evidence>
<dbReference type="AlphaFoldDB" id="A0A2P7SBH3"/>
<comment type="caution">
    <text evidence="3">The sequence shown here is derived from an EMBL/GenBank/DDBJ whole genome shotgun (WGS) entry which is preliminary data.</text>
</comment>
<sequence>MTTATTVTSATSASQRLALTALILGAATIGCSPIFVRLSEVGSLTTAFWRVALAMIPLLLWSGATSGREQEQRRPVGLKDRLALVVPGFMLAGDLAAWHISLHMTSVANATLLANMAPIFVTLASWLLFRTRISGTFMTGLALALVGVVVLKGGPGAFSGGNMAGDVVAIVAAMFYAGYMLSLARIRSQFSTLTAMLWTTGSAAVFILPMALVFETGFWPQTLFAWAMLLGLAWMTHASGQGLIIYALAWLPPAFSSLTLLIQPVMAAILAWMILGEPIGPMQAIGGAVVLAGIFVARRG</sequence>
<feature type="transmembrane region" description="Helical" evidence="1">
    <location>
        <begin position="167"/>
        <end position="186"/>
    </location>
</feature>
<dbReference type="RefSeq" id="WP_106725090.1">
    <property type="nucleotide sequence ID" value="NZ_PXYL01000007.1"/>
</dbReference>
<gene>
    <name evidence="3" type="ORF">C7I85_15185</name>
</gene>
<dbReference type="EMBL" id="PXYL01000007">
    <property type="protein sequence ID" value="PSJ59701.1"/>
    <property type="molecule type" value="Genomic_DNA"/>
</dbReference>
<proteinExistence type="predicted"/>
<dbReference type="SUPFAM" id="SSF103481">
    <property type="entry name" value="Multidrug resistance efflux transporter EmrE"/>
    <property type="match status" value="2"/>
</dbReference>
<feature type="transmembrane region" description="Helical" evidence="1">
    <location>
        <begin position="17"/>
        <end position="35"/>
    </location>
</feature>
<dbReference type="GO" id="GO:0016020">
    <property type="term" value="C:membrane"/>
    <property type="evidence" value="ECO:0007669"/>
    <property type="project" value="InterPro"/>
</dbReference>
<dbReference type="InterPro" id="IPR037185">
    <property type="entry name" value="EmrE-like"/>
</dbReference>
<feature type="transmembrane region" description="Helical" evidence="1">
    <location>
        <begin position="218"/>
        <end position="236"/>
    </location>
</feature>
<keyword evidence="1" id="KW-0472">Membrane</keyword>
<keyword evidence="4" id="KW-1185">Reference proteome</keyword>
<dbReference type="Proteomes" id="UP000240653">
    <property type="component" value="Unassembled WGS sequence"/>
</dbReference>
<reference evidence="3 4" key="1">
    <citation type="submission" date="2018-03" db="EMBL/GenBank/DDBJ databases">
        <title>The draft genome of Mesorhizobium soli JCM 19897.</title>
        <authorList>
            <person name="Li L."/>
            <person name="Liu L."/>
            <person name="Liang L."/>
            <person name="Wang T."/>
            <person name="Zhang X."/>
        </authorList>
    </citation>
    <scope>NUCLEOTIDE SEQUENCE [LARGE SCALE GENOMIC DNA]</scope>
    <source>
        <strain evidence="3 4">JCM 19897</strain>
    </source>
</reference>
<evidence type="ECO:0000313" key="3">
    <source>
        <dbReference type="EMBL" id="PSJ59701.1"/>
    </source>
</evidence>
<dbReference type="Pfam" id="PF00892">
    <property type="entry name" value="EamA"/>
    <property type="match status" value="2"/>
</dbReference>
<feature type="transmembrane region" description="Helical" evidence="1">
    <location>
        <begin position="193"/>
        <end position="212"/>
    </location>
</feature>
<protein>
    <submittedName>
        <fullName evidence="3">EamA family transporter</fullName>
    </submittedName>
</protein>
<dbReference type="PANTHER" id="PTHR22911">
    <property type="entry name" value="ACYL-MALONYL CONDENSING ENZYME-RELATED"/>
    <property type="match status" value="1"/>
</dbReference>
<feature type="domain" description="EamA" evidence="2">
    <location>
        <begin position="18"/>
        <end position="151"/>
    </location>
</feature>
<evidence type="ECO:0000256" key="1">
    <source>
        <dbReference type="SAM" id="Phobius"/>
    </source>
</evidence>
<dbReference type="InterPro" id="IPR000620">
    <property type="entry name" value="EamA_dom"/>
</dbReference>
<feature type="transmembrane region" description="Helical" evidence="1">
    <location>
        <begin position="82"/>
        <end position="101"/>
    </location>
</feature>
<feature type="transmembrane region" description="Helical" evidence="1">
    <location>
        <begin position="107"/>
        <end position="129"/>
    </location>
</feature>
<dbReference type="PANTHER" id="PTHR22911:SF76">
    <property type="entry name" value="EAMA DOMAIN-CONTAINING PROTEIN"/>
    <property type="match status" value="1"/>
</dbReference>
<evidence type="ECO:0000259" key="2">
    <source>
        <dbReference type="Pfam" id="PF00892"/>
    </source>
</evidence>
<organism evidence="3 4">
    <name type="scientific">Pseudaminobacter soli</name>
    <name type="common">ex Li et al. 2025</name>
    <dbReference type="NCBI Taxonomy" id="1295366"/>
    <lineage>
        <taxon>Bacteria</taxon>
        <taxon>Pseudomonadati</taxon>
        <taxon>Pseudomonadota</taxon>
        <taxon>Alphaproteobacteria</taxon>
        <taxon>Hyphomicrobiales</taxon>
        <taxon>Phyllobacteriaceae</taxon>
        <taxon>Pseudaminobacter</taxon>
    </lineage>
</organism>
<feature type="transmembrane region" description="Helical" evidence="1">
    <location>
        <begin position="243"/>
        <end position="273"/>
    </location>
</feature>
<feature type="transmembrane region" description="Helical" evidence="1">
    <location>
        <begin position="41"/>
        <end position="61"/>
    </location>
</feature>
<feature type="transmembrane region" description="Helical" evidence="1">
    <location>
        <begin position="279"/>
        <end position="297"/>
    </location>
</feature>
<keyword evidence="1" id="KW-1133">Transmembrane helix</keyword>
<keyword evidence="1" id="KW-0812">Transmembrane</keyword>
<dbReference type="OrthoDB" id="8770617at2"/>
<accession>A0A2P7SBH3</accession>
<name>A0A2P7SBH3_9HYPH</name>
<feature type="domain" description="EamA" evidence="2">
    <location>
        <begin position="164"/>
        <end position="297"/>
    </location>
</feature>
<feature type="transmembrane region" description="Helical" evidence="1">
    <location>
        <begin position="136"/>
        <end position="155"/>
    </location>
</feature>